<dbReference type="Pfam" id="PF12351">
    <property type="entry name" value="Fig1"/>
    <property type="match status" value="1"/>
</dbReference>
<dbReference type="GeneID" id="54469629"/>
<feature type="compositionally biased region" description="Low complexity" evidence="1">
    <location>
        <begin position="149"/>
        <end position="165"/>
    </location>
</feature>
<evidence type="ECO:0000256" key="2">
    <source>
        <dbReference type="SAM" id="Phobius"/>
    </source>
</evidence>
<keyword evidence="2" id="KW-0812">Transmembrane</keyword>
<reference evidence="5" key="2">
    <citation type="submission" date="2020-04" db="EMBL/GenBank/DDBJ databases">
        <authorList>
            <consortium name="NCBI Genome Project"/>
        </authorList>
    </citation>
    <scope>NUCLEOTIDE SEQUENCE</scope>
    <source>
        <strain evidence="5">CBS 304.34</strain>
    </source>
</reference>
<evidence type="ECO:0000313" key="5">
    <source>
        <dbReference type="RefSeq" id="XP_033568206.1"/>
    </source>
</evidence>
<evidence type="ECO:0000313" key="3">
    <source>
        <dbReference type="EMBL" id="KAF2801242.1"/>
    </source>
</evidence>
<accession>A0A6A6XXJ2</accession>
<organism evidence="3">
    <name type="scientific">Mytilinidion resinicola</name>
    <dbReference type="NCBI Taxonomy" id="574789"/>
    <lineage>
        <taxon>Eukaryota</taxon>
        <taxon>Fungi</taxon>
        <taxon>Dikarya</taxon>
        <taxon>Ascomycota</taxon>
        <taxon>Pezizomycotina</taxon>
        <taxon>Dothideomycetes</taxon>
        <taxon>Pleosporomycetidae</taxon>
        <taxon>Mytilinidiales</taxon>
        <taxon>Mytilinidiaceae</taxon>
        <taxon>Mytilinidion</taxon>
    </lineage>
</organism>
<evidence type="ECO:0000256" key="1">
    <source>
        <dbReference type="SAM" id="MobiDB-lite"/>
    </source>
</evidence>
<dbReference type="RefSeq" id="XP_033568206.1">
    <property type="nucleotide sequence ID" value="XM_033728736.1"/>
</dbReference>
<feature type="transmembrane region" description="Helical" evidence="2">
    <location>
        <begin position="119"/>
        <end position="139"/>
    </location>
</feature>
<evidence type="ECO:0000313" key="4">
    <source>
        <dbReference type="Proteomes" id="UP000504636"/>
    </source>
</evidence>
<keyword evidence="2" id="KW-0472">Membrane</keyword>
<dbReference type="EMBL" id="MU003748">
    <property type="protein sequence ID" value="KAF2801242.1"/>
    <property type="molecule type" value="Genomic_DNA"/>
</dbReference>
<dbReference type="GO" id="GO:0016020">
    <property type="term" value="C:membrane"/>
    <property type="evidence" value="ECO:0007669"/>
    <property type="project" value="InterPro"/>
</dbReference>
<protein>
    <submittedName>
        <fullName evidence="3 5">Uncharacterized protein</fullName>
    </submittedName>
</protein>
<feature type="transmembrane region" description="Helical" evidence="2">
    <location>
        <begin position="71"/>
        <end position="90"/>
    </location>
</feature>
<proteinExistence type="predicted"/>
<gene>
    <name evidence="3 5" type="ORF">BDZ99DRAFT_577755</name>
</gene>
<sequence>MAPHLDAFHSLAAVEHIMAIAVFLQTKILICVLAAAGVWFLLGLMFLVLLKRNLKDRKSPSLAHRRFFKQATVGALWISVALALAGTGAVSQTSGALQYFSNSVEAQSIKVSSGTTIQALQWLVVAFSTIFAFGVSAIFKTADGTMKTATNSSGASGVSSSSSTNILIELE</sequence>
<feature type="transmembrane region" description="Helical" evidence="2">
    <location>
        <begin position="20"/>
        <end position="50"/>
    </location>
</feature>
<reference evidence="3 5" key="1">
    <citation type="journal article" date="2020" name="Stud. Mycol.">
        <title>101 Dothideomycetes genomes: a test case for predicting lifestyles and emergence of pathogens.</title>
        <authorList>
            <person name="Haridas S."/>
            <person name="Albert R."/>
            <person name="Binder M."/>
            <person name="Bloem J."/>
            <person name="Labutti K."/>
            <person name="Salamov A."/>
            <person name="Andreopoulos B."/>
            <person name="Baker S."/>
            <person name="Barry K."/>
            <person name="Bills G."/>
            <person name="Bluhm B."/>
            <person name="Cannon C."/>
            <person name="Castanera R."/>
            <person name="Culley D."/>
            <person name="Daum C."/>
            <person name="Ezra D."/>
            <person name="Gonzalez J."/>
            <person name="Henrissat B."/>
            <person name="Kuo A."/>
            <person name="Liang C."/>
            <person name="Lipzen A."/>
            <person name="Lutzoni F."/>
            <person name="Magnuson J."/>
            <person name="Mondo S."/>
            <person name="Nolan M."/>
            <person name="Ohm R."/>
            <person name="Pangilinan J."/>
            <person name="Park H.-J."/>
            <person name="Ramirez L."/>
            <person name="Alfaro M."/>
            <person name="Sun H."/>
            <person name="Tritt A."/>
            <person name="Yoshinaga Y."/>
            <person name="Zwiers L.-H."/>
            <person name="Turgeon B."/>
            <person name="Goodwin S."/>
            <person name="Spatafora J."/>
            <person name="Crous P."/>
            <person name="Grigoriev I."/>
        </authorList>
    </citation>
    <scope>NUCLEOTIDE SEQUENCE</scope>
    <source>
        <strain evidence="3 5">CBS 304.34</strain>
    </source>
</reference>
<name>A0A6A6XXJ2_9PEZI</name>
<dbReference type="Proteomes" id="UP000504636">
    <property type="component" value="Unplaced"/>
</dbReference>
<keyword evidence="4" id="KW-1185">Reference proteome</keyword>
<reference evidence="5" key="3">
    <citation type="submission" date="2025-04" db="UniProtKB">
        <authorList>
            <consortium name="RefSeq"/>
        </authorList>
    </citation>
    <scope>IDENTIFICATION</scope>
    <source>
        <strain evidence="5">CBS 304.34</strain>
    </source>
</reference>
<dbReference type="AlphaFoldDB" id="A0A6A6XXJ2"/>
<feature type="region of interest" description="Disordered" evidence="1">
    <location>
        <begin position="149"/>
        <end position="171"/>
    </location>
</feature>
<dbReference type="InterPro" id="IPR033481">
    <property type="entry name" value="Dni1/Fig1"/>
</dbReference>
<keyword evidence="2" id="KW-1133">Transmembrane helix</keyword>